<evidence type="ECO:0000313" key="2">
    <source>
        <dbReference type="Proteomes" id="UP000257109"/>
    </source>
</evidence>
<sequence>MENFLKSKEYWGIIKKEISKLQAFYKEFEISHVKVGESVLLCKDIESCKLNENAQGEVAEEMSIVEKIQHSLTSKFDCDNAKFENIITMSDIGKISI</sequence>
<name>A0A371IE64_MUCPR</name>
<keyword evidence="2" id="KW-1185">Reference proteome</keyword>
<dbReference type="EMBL" id="QJKJ01000295">
    <property type="protein sequence ID" value="RDY13339.1"/>
    <property type="molecule type" value="Genomic_DNA"/>
</dbReference>
<gene>
    <name evidence="1" type="ORF">CR513_01761</name>
</gene>
<dbReference type="AlphaFoldDB" id="A0A371IE64"/>
<protein>
    <submittedName>
        <fullName evidence="1">Uncharacterized protein</fullName>
    </submittedName>
</protein>
<reference evidence="1" key="1">
    <citation type="submission" date="2018-05" db="EMBL/GenBank/DDBJ databases">
        <title>Draft genome of Mucuna pruriens seed.</title>
        <authorList>
            <person name="Nnadi N.E."/>
            <person name="Vos R."/>
            <person name="Hasami M.H."/>
            <person name="Devisetty U.K."/>
            <person name="Aguiy J.C."/>
        </authorList>
    </citation>
    <scope>NUCLEOTIDE SEQUENCE [LARGE SCALE GENOMIC DNA]</scope>
    <source>
        <strain evidence="1">JCA_2017</strain>
    </source>
</reference>
<feature type="non-terminal residue" evidence="1">
    <location>
        <position position="97"/>
    </location>
</feature>
<proteinExistence type="predicted"/>
<organism evidence="1 2">
    <name type="scientific">Mucuna pruriens</name>
    <name type="common">Velvet bean</name>
    <name type="synonym">Dolichos pruriens</name>
    <dbReference type="NCBI Taxonomy" id="157652"/>
    <lineage>
        <taxon>Eukaryota</taxon>
        <taxon>Viridiplantae</taxon>
        <taxon>Streptophyta</taxon>
        <taxon>Embryophyta</taxon>
        <taxon>Tracheophyta</taxon>
        <taxon>Spermatophyta</taxon>
        <taxon>Magnoliopsida</taxon>
        <taxon>eudicotyledons</taxon>
        <taxon>Gunneridae</taxon>
        <taxon>Pentapetalae</taxon>
        <taxon>rosids</taxon>
        <taxon>fabids</taxon>
        <taxon>Fabales</taxon>
        <taxon>Fabaceae</taxon>
        <taxon>Papilionoideae</taxon>
        <taxon>50 kb inversion clade</taxon>
        <taxon>NPAAA clade</taxon>
        <taxon>indigoferoid/millettioid clade</taxon>
        <taxon>Phaseoleae</taxon>
        <taxon>Mucuna</taxon>
    </lineage>
</organism>
<comment type="caution">
    <text evidence="1">The sequence shown here is derived from an EMBL/GenBank/DDBJ whole genome shotgun (WGS) entry which is preliminary data.</text>
</comment>
<evidence type="ECO:0000313" key="1">
    <source>
        <dbReference type="EMBL" id="RDY13339.1"/>
    </source>
</evidence>
<dbReference type="Proteomes" id="UP000257109">
    <property type="component" value="Unassembled WGS sequence"/>
</dbReference>
<accession>A0A371IE64</accession>